<name>A0ACC1R5I2_9HYPO</name>
<accession>A0ACC1R5I2</accession>
<evidence type="ECO:0000313" key="1">
    <source>
        <dbReference type="EMBL" id="KAJ3496992.1"/>
    </source>
</evidence>
<comment type="caution">
    <text evidence="1">The sequence shown here is derived from an EMBL/GenBank/DDBJ whole genome shotgun (WGS) entry which is preliminary data.</text>
</comment>
<evidence type="ECO:0000313" key="2">
    <source>
        <dbReference type="Proteomes" id="UP001148737"/>
    </source>
</evidence>
<proteinExistence type="predicted"/>
<dbReference type="EMBL" id="JANAKD010000146">
    <property type="protein sequence ID" value="KAJ3496992.1"/>
    <property type="molecule type" value="Genomic_DNA"/>
</dbReference>
<dbReference type="Proteomes" id="UP001148737">
    <property type="component" value="Unassembled WGS sequence"/>
</dbReference>
<protein>
    <submittedName>
        <fullName evidence="1">Uncharacterized protein</fullName>
    </submittedName>
</protein>
<sequence>MSTRWLQRLGRGGASVFRPSRRVPFRAGAIPRQAPFHHLPVMHREIPLVAAVQEEWWDEETETHLDSIGILAEQIHQAIWQSILQRDNEKLRQAIDAIPEDERQLTLWLYLAIDAGNEAAAALLMSAGADLARVDNYLGGVAEAPYRAIHKHMQELVKSMWEATKYVPDPRPGSFRIPRNKWLAVAAQCGHADMVEDMLRWNTSWDYNSALSWAAYNWHHETIKTLTRGHTYSHEAIQKALGHACDVDCEDDFEIKCCDKSKEARRRELADVIRWLIDAGADPDSTKSASNGWPIVAGLHMYPEYAEALKALLEMGATNVKYEKRGDRGVLVRVE</sequence>
<reference evidence="1" key="1">
    <citation type="submission" date="2022-07" db="EMBL/GenBank/DDBJ databases">
        <title>Genome Sequence of Lecanicillium saksenae.</title>
        <authorList>
            <person name="Buettner E."/>
        </authorList>
    </citation>
    <scope>NUCLEOTIDE SEQUENCE</scope>
    <source>
        <strain evidence="1">VT-O1</strain>
    </source>
</reference>
<organism evidence="1 2">
    <name type="scientific">Lecanicillium saksenae</name>
    <dbReference type="NCBI Taxonomy" id="468837"/>
    <lineage>
        <taxon>Eukaryota</taxon>
        <taxon>Fungi</taxon>
        <taxon>Dikarya</taxon>
        <taxon>Ascomycota</taxon>
        <taxon>Pezizomycotina</taxon>
        <taxon>Sordariomycetes</taxon>
        <taxon>Hypocreomycetidae</taxon>
        <taxon>Hypocreales</taxon>
        <taxon>Cordycipitaceae</taxon>
        <taxon>Lecanicillium</taxon>
    </lineage>
</organism>
<keyword evidence="2" id="KW-1185">Reference proteome</keyword>
<gene>
    <name evidence="1" type="ORF">NLG97_g2242</name>
</gene>